<feature type="compositionally biased region" description="Low complexity" evidence="2">
    <location>
        <begin position="327"/>
        <end position="338"/>
    </location>
</feature>
<dbReference type="Proteomes" id="UP001162131">
    <property type="component" value="Unassembled WGS sequence"/>
</dbReference>
<evidence type="ECO:0000313" key="3">
    <source>
        <dbReference type="EMBL" id="CAG9328319.1"/>
    </source>
</evidence>
<evidence type="ECO:0008006" key="5">
    <source>
        <dbReference type="Google" id="ProtNLM"/>
    </source>
</evidence>
<keyword evidence="4" id="KW-1185">Reference proteome</keyword>
<organism evidence="3 4">
    <name type="scientific">Blepharisma stoltei</name>
    <dbReference type="NCBI Taxonomy" id="1481888"/>
    <lineage>
        <taxon>Eukaryota</taxon>
        <taxon>Sar</taxon>
        <taxon>Alveolata</taxon>
        <taxon>Ciliophora</taxon>
        <taxon>Postciliodesmatophora</taxon>
        <taxon>Heterotrichea</taxon>
        <taxon>Heterotrichida</taxon>
        <taxon>Blepharismidae</taxon>
        <taxon>Blepharisma</taxon>
    </lineage>
</organism>
<evidence type="ECO:0000256" key="2">
    <source>
        <dbReference type="SAM" id="MobiDB-lite"/>
    </source>
</evidence>
<sequence length="656" mass="75127">MNPSTQIAGQLSSIKKSNLSLADALREIELAKQSFEKISMLERTINNQNLHIQELSEQMQHFVLATLFTSKLDEVSYMIEKAVKAKFEEFSAQFYNSLNDKLSIADAEVLLKQKVMWSAHNGLSQELGNLKSRLDKHIFSDFEGLKTKMKIEFSQMQTIANKETAEISSDEVAQIKARVVTLEQQLQEIFNEEDEEQDESYDSEEELDGMMDDLERTVLRERRAREAEMNYEEENEELHEEAPEKQVVVQEEAKNLPQISADINSQQLKEEIKEEKLETPRENIPKEEEKAATTLQNLPVSLSEITELEESRKNLKTRGSSRANDVGRMSSRSSSVGKKLVGGAGLSQINKKLAAFQKDIEANRKAIEDNQNYIAAVEAELQKTIHETIHDIIEQHKELEAKTQTMEMSFIKALRRKGISTDKKSEKKQVEIPKREIDKIHKEIDEKLKRIVVVETYVNKVVSDMKQVKSTQKQKLNEIIKYLHYISEDRTKLMGEFNKANDSIKSIGENLQKNLVKVQGEVLDLQGPMTDLISDQQRENIGLTQEIRRNQELVRSMVENIPNSVSQAFERSSFRESSLDSSYAVTARVQTASPKISVKHRFYSSNNKYRLSSRSVNHDANWLKSLPDSNPLALPRISRHSLNQSVISEIETRSPE</sequence>
<keyword evidence="1" id="KW-0175">Coiled coil</keyword>
<reference evidence="3" key="1">
    <citation type="submission" date="2021-09" db="EMBL/GenBank/DDBJ databases">
        <authorList>
            <consortium name="AG Swart"/>
            <person name="Singh M."/>
            <person name="Singh A."/>
            <person name="Seah K."/>
            <person name="Emmerich C."/>
        </authorList>
    </citation>
    <scope>NUCLEOTIDE SEQUENCE</scope>
    <source>
        <strain evidence="3">ATCC30299</strain>
    </source>
</reference>
<name>A0AAU9JM35_9CILI</name>
<feature type="coiled-coil region" evidence="1">
    <location>
        <begin position="165"/>
        <end position="241"/>
    </location>
</feature>
<feature type="region of interest" description="Disordered" evidence="2">
    <location>
        <begin position="311"/>
        <end position="338"/>
    </location>
</feature>
<dbReference type="AlphaFoldDB" id="A0AAU9JM35"/>
<evidence type="ECO:0000313" key="4">
    <source>
        <dbReference type="Proteomes" id="UP001162131"/>
    </source>
</evidence>
<dbReference type="EMBL" id="CAJZBQ010000045">
    <property type="protein sequence ID" value="CAG9328319.1"/>
    <property type="molecule type" value="Genomic_DNA"/>
</dbReference>
<evidence type="ECO:0000256" key="1">
    <source>
        <dbReference type="SAM" id="Coils"/>
    </source>
</evidence>
<gene>
    <name evidence="3" type="ORF">BSTOLATCC_MIC45774</name>
</gene>
<comment type="caution">
    <text evidence="3">The sequence shown here is derived from an EMBL/GenBank/DDBJ whole genome shotgun (WGS) entry which is preliminary data.</text>
</comment>
<protein>
    <recommendedName>
        <fullName evidence="5">Viral A-type inclusion protein</fullName>
    </recommendedName>
</protein>
<proteinExistence type="predicted"/>
<accession>A0AAU9JM35</accession>